<feature type="compositionally biased region" description="Low complexity" evidence="1">
    <location>
        <begin position="1"/>
        <end position="34"/>
    </location>
</feature>
<dbReference type="Proteomes" id="UP000800041">
    <property type="component" value="Unassembled WGS sequence"/>
</dbReference>
<dbReference type="EMBL" id="ML977159">
    <property type="protein sequence ID" value="KAF1986038.1"/>
    <property type="molecule type" value="Genomic_DNA"/>
</dbReference>
<evidence type="ECO:0000256" key="1">
    <source>
        <dbReference type="SAM" id="MobiDB-lite"/>
    </source>
</evidence>
<keyword evidence="3" id="KW-1185">Reference proteome</keyword>
<accession>A0A6G1GZ85</accession>
<feature type="region of interest" description="Disordered" evidence="1">
    <location>
        <begin position="140"/>
        <end position="181"/>
    </location>
</feature>
<protein>
    <submittedName>
        <fullName evidence="2">Uncharacterized protein</fullName>
    </submittedName>
</protein>
<evidence type="ECO:0000313" key="2">
    <source>
        <dbReference type="EMBL" id="KAF1986038.1"/>
    </source>
</evidence>
<feature type="compositionally biased region" description="Low complexity" evidence="1">
    <location>
        <begin position="48"/>
        <end position="94"/>
    </location>
</feature>
<evidence type="ECO:0000313" key="3">
    <source>
        <dbReference type="Proteomes" id="UP000800041"/>
    </source>
</evidence>
<sequence>MANPTRHPSSPNPNPSHQSSHPSQQQPQPSTQPRQRSRFLNPNLSRRPPATSSATSRHPSTSSSLPHPQSQTHTTRSTTTTTRPRPAPTTTHETIPTLFTPAAAAANRHHQTAFHEDPADMFAAEEEEIDRDEIISREAYARGRGNGGFEVDKRLLMGRGGGGEGDGEEGEEDGLTDPPDQDAVLAEEDQKNIAAYHANGGLEGFEIEDYQAMLKRSLKRKLASLESDRWMFEGDGTIGLR</sequence>
<gene>
    <name evidence="2" type="ORF">K402DRAFT_464022</name>
</gene>
<name>A0A6G1GZ85_9PEZI</name>
<dbReference type="AlphaFoldDB" id="A0A6G1GZ85"/>
<proteinExistence type="predicted"/>
<reference evidence="2" key="1">
    <citation type="journal article" date="2020" name="Stud. Mycol.">
        <title>101 Dothideomycetes genomes: a test case for predicting lifestyles and emergence of pathogens.</title>
        <authorList>
            <person name="Haridas S."/>
            <person name="Albert R."/>
            <person name="Binder M."/>
            <person name="Bloem J."/>
            <person name="Labutti K."/>
            <person name="Salamov A."/>
            <person name="Andreopoulos B."/>
            <person name="Baker S."/>
            <person name="Barry K."/>
            <person name="Bills G."/>
            <person name="Bluhm B."/>
            <person name="Cannon C."/>
            <person name="Castanera R."/>
            <person name="Culley D."/>
            <person name="Daum C."/>
            <person name="Ezra D."/>
            <person name="Gonzalez J."/>
            <person name="Henrissat B."/>
            <person name="Kuo A."/>
            <person name="Liang C."/>
            <person name="Lipzen A."/>
            <person name="Lutzoni F."/>
            <person name="Magnuson J."/>
            <person name="Mondo S."/>
            <person name="Nolan M."/>
            <person name="Ohm R."/>
            <person name="Pangilinan J."/>
            <person name="Park H.-J."/>
            <person name="Ramirez L."/>
            <person name="Alfaro M."/>
            <person name="Sun H."/>
            <person name="Tritt A."/>
            <person name="Yoshinaga Y."/>
            <person name="Zwiers L.-H."/>
            <person name="Turgeon B."/>
            <person name="Goodwin S."/>
            <person name="Spatafora J."/>
            <person name="Crous P."/>
            <person name="Grigoriev I."/>
        </authorList>
    </citation>
    <scope>NUCLEOTIDE SEQUENCE</scope>
    <source>
        <strain evidence="2">CBS 113979</strain>
    </source>
</reference>
<organism evidence="2 3">
    <name type="scientific">Aulographum hederae CBS 113979</name>
    <dbReference type="NCBI Taxonomy" id="1176131"/>
    <lineage>
        <taxon>Eukaryota</taxon>
        <taxon>Fungi</taxon>
        <taxon>Dikarya</taxon>
        <taxon>Ascomycota</taxon>
        <taxon>Pezizomycotina</taxon>
        <taxon>Dothideomycetes</taxon>
        <taxon>Pleosporomycetidae</taxon>
        <taxon>Aulographales</taxon>
        <taxon>Aulographaceae</taxon>
    </lineage>
</organism>
<feature type="region of interest" description="Disordered" evidence="1">
    <location>
        <begin position="1"/>
        <end position="122"/>
    </location>
</feature>
<feature type="compositionally biased region" description="Acidic residues" evidence="1">
    <location>
        <begin position="165"/>
        <end position="175"/>
    </location>
</feature>